<dbReference type="EMBL" id="BARW01043388">
    <property type="protein sequence ID" value="GAJ19611.1"/>
    <property type="molecule type" value="Genomic_DNA"/>
</dbReference>
<organism evidence="1">
    <name type="scientific">marine sediment metagenome</name>
    <dbReference type="NCBI Taxonomy" id="412755"/>
    <lineage>
        <taxon>unclassified sequences</taxon>
        <taxon>metagenomes</taxon>
        <taxon>ecological metagenomes</taxon>
    </lineage>
</organism>
<evidence type="ECO:0000313" key="1">
    <source>
        <dbReference type="EMBL" id="GAJ19611.1"/>
    </source>
</evidence>
<accession>X1VRK6</accession>
<feature type="non-terminal residue" evidence="1">
    <location>
        <position position="1"/>
    </location>
</feature>
<gene>
    <name evidence="1" type="ORF">S12H4_63580</name>
</gene>
<dbReference type="AlphaFoldDB" id="X1VRK6"/>
<reference evidence="1" key="1">
    <citation type="journal article" date="2014" name="Front. Microbiol.">
        <title>High frequency of phylogenetically diverse reductive dehalogenase-homologous genes in deep subseafloor sedimentary metagenomes.</title>
        <authorList>
            <person name="Kawai M."/>
            <person name="Futagami T."/>
            <person name="Toyoda A."/>
            <person name="Takaki Y."/>
            <person name="Nishi S."/>
            <person name="Hori S."/>
            <person name="Arai W."/>
            <person name="Tsubouchi T."/>
            <person name="Morono Y."/>
            <person name="Uchiyama I."/>
            <person name="Ito T."/>
            <person name="Fujiyama A."/>
            <person name="Inagaki F."/>
            <person name="Takami H."/>
        </authorList>
    </citation>
    <scope>NUCLEOTIDE SEQUENCE</scope>
    <source>
        <strain evidence="1">Expedition CK06-06</strain>
    </source>
</reference>
<feature type="non-terminal residue" evidence="1">
    <location>
        <position position="35"/>
    </location>
</feature>
<name>X1VRK6_9ZZZZ</name>
<protein>
    <submittedName>
        <fullName evidence="1">Uncharacterized protein</fullName>
    </submittedName>
</protein>
<proteinExistence type="predicted"/>
<sequence length="35" mass="4052">KPERIVISSKQYKEAQNEIKRIADEKNSLIYSSGK</sequence>
<comment type="caution">
    <text evidence="1">The sequence shown here is derived from an EMBL/GenBank/DDBJ whole genome shotgun (WGS) entry which is preliminary data.</text>
</comment>